<proteinExistence type="predicted"/>
<keyword evidence="2" id="KW-1185">Reference proteome</keyword>
<dbReference type="STRING" id="4072.A0A2G2YDQ3"/>
<evidence type="ECO:0000313" key="2">
    <source>
        <dbReference type="Proteomes" id="UP000222542"/>
    </source>
</evidence>
<name>A0A2G2YDQ3_CAPAN</name>
<accession>A0A2G2YDQ3</accession>
<protein>
    <submittedName>
        <fullName evidence="1">Uncharacterized protein</fullName>
    </submittedName>
</protein>
<sequence length="66" mass="7160">MGDNTLPRILSVCASDKSAVRIYRLGAEWEEQLLQPAATAPVAPINLPTGRQQVCPAAQRIEEMAL</sequence>
<dbReference type="EMBL" id="AYRZ02000011">
    <property type="protein sequence ID" value="PHT67884.1"/>
    <property type="molecule type" value="Genomic_DNA"/>
</dbReference>
<gene>
    <name evidence="1" type="ORF">T459_27371</name>
</gene>
<organism evidence="1 2">
    <name type="scientific">Capsicum annuum</name>
    <name type="common">Capsicum pepper</name>
    <dbReference type="NCBI Taxonomy" id="4072"/>
    <lineage>
        <taxon>Eukaryota</taxon>
        <taxon>Viridiplantae</taxon>
        <taxon>Streptophyta</taxon>
        <taxon>Embryophyta</taxon>
        <taxon>Tracheophyta</taxon>
        <taxon>Spermatophyta</taxon>
        <taxon>Magnoliopsida</taxon>
        <taxon>eudicotyledons</taxon>
        <taxon>Gunneridae</taxon>
        <taxon>Pentapetalae</taxon>
        <taxon>asterids</taxon>
        <taxon>lamiids</taxon>
        <taxon>Solanales</taxon>
        <taxon>Solanaceae</taxon>
        <taxon>Solanoideae</taxon>
        <taxon>Capsiceae</taxon>
        <taxon>Capsicum</taxon>
    </lineage>
</organism>
<dbReference type="Proteomes" id="UP000222542">
    <property type="component" value="Unassembled WGS sequence"/>
</dbReference>
<dbReference type="Gramene" id="PHT67884">
    <property type="protein sequence ID" value="PHT67884"/>
    <property type="gene ID" value="T459_27371"/>
</dbReference>
<dbReference type="AlphaFoldDB" id="A0A2G2YDQ3"/>
<comment type="caution">
    <text evidence="1">The sequence shown here is derived from an EMBL/GenBank/DDBJ whole genome shotgun (WGS) entry which is preliminary data.</text>
</comment>
<reference evidence="1 2" key="1">
    <citation type="journal article" date="2014" name="Nat. Genet.">
        <title>Genome sequence of the hot pepper provides insights into the evolution of pungency in Capsicum species.</title>
        <authorList>
            <person name="Kim S."/>
            <person name="Park M."/>
            <person name="Yeom S.I."/>
            <person name="Kim Y.M."/>
            <person name="Lee J.M."/>
            <person name="Lee H.A."/>
            <person name="Seo E."/>
            <person name="Choi J."/>
            <person name="Cheong K."/>
            <person name="Kim K.T."/>
            <person name="Jung K."/>
            <person name="Lee G.W."/>
            <person name="Oh S.K."/>
            <person name="Bae C."/>
            <person name="Kim S.B."/>
            <person name="Lee H.Y."/>
            <person name="Kim S.Y."/>
            <person name="Kim M.S."/>
            <person name="Kang B.C."/>
            <person name="Jo Y.D."/>
            <person name="Yang H.B."/>
            <person name="Jeong H.J."/>
            <person name="Kang W.H."/>
            <person name="Kwon J.K."/>
            <person name="Shin C."/>
            <person name="Lim J.Y."/>
            <person name="Park J.H."/>
            <person name="Huh J.H."/>
            <person name="Kim J.S."/>
            <person name="Kim B.D."/>
            <person name="Cohen O."/>
            <person name="Paran I."/>
            <person name="Suh M.C."/>
            <person name="Lee S.B."/>
            <person name="Kim Y.K."/>
            <person name="Shin Y."/>
            <person name="Noh S.J."/>
            <person name="Park J."/>
            <person name="Seo Y.S."/>
            <person name="Kwon S.Y."/>
            <person name="Kim H.A."/>
            <person name="Park J.M."/>
            <person name="Kim H.J."/>
            <person name="Choi S.B."/>
            <person name="Bosland P.W."/>
            <person name="Reeves G."/>
            <person name="Jo S.H."/>
            <person name="Lee B.W."/>
            <person name="Cho H.T."/>
            <person name="Choi H.S."/>
            <person name="Lee M.S."/>
            <person name="Yu Y."/>
            <person name="Do Choi Y."/>
            <person name="Park B.S."/>
            <person name="van Deynze A."/>
            <person name="Ashrafi H."/>
            <person name="Hill T."/>
            <person name="Kim W.T."/>
            <person name="Pai H.S."/>
            <person name="Ahn H.K."/>
            <person name="Yeam I."/>
            <person name="Giovannoni J.J."/>
            <person name="Rose J.K."/>
            <person name="Sorensen I."/>
            <person name="Lee S.J."/>
            <person name="Kim R.W."/>
            <person name="Choi I.Y."/>
            <person name="Choi B.S."/>
            <person name="Lim J.S."/>
            <person name="Lee Y.H."/>
            <person name="Choi D."/>
        </authorList>
    </citation>
    <scope>NUCLEOTIDE SEQUENCE [LARGE SCALE GENOMIC DNA]</scope>
    <source>
        <strain evidence="2">cv. CM334</strain>
    </source>
</reference>
<reference evidence="1 2" key="2">
    <citation type="journal article" date="2017" name="Genome Biol.">
        <title>New reference genome sequences of hot pepper reveal the massive evolution of plant disease-resistance genes by retroduplication.</title>
        <authorList>
            <person name="Kim S."/>
            <person name="Park J."/>
            <person name="Yeom S.I."/>
            <person name="Kim Y.M."/>
            <person name="Seo E."/>
            <person name="Kim K.T."/>
            <person name="Kim M.S."/>
            <person name="Lee J.M."/>
            <person name="Cheong K."/>
            <person name="Shin H.S."/>
            <person name="Kim S.B."/>
            <person name="Han K."/>
            <person name="Lee J."/>
            <person name="Park M."/>
            <person name="Lee H.A."/>
            <person name="Lee H.Y."/>
            <person name="Lee Y."/>
            <person name="Oh S."/>
            <person name="Lee J.H."/>
            <person name="Choi E."/>
            <person name="Choi E."/>
            <person name="Lee S.E."/>
            <person name="Jeon J."/>
            <person name="Kim H."/>
            <person name="Choi G."/>
            <person name="Song H."/>
            <person name="Lee J."/>
            <person name="Lee S.C."/>
            <person name="Kwon J.K."/>
            <person name="Lee H.Y."/>
            <person name="Koo N."/>
            <person name="Hong Y."/>
            <person name="Kim R.W."/>
            <person name="Kang W.H."/>
            <person name="Huh J.H."/>
            <person name="Kang B.C."/>
            <person name="Yang T.J."/>
            <person name="Lee Y.H."/>
            <person name="Bennetzen J.L."/>
            <person name="Choi D."/>
        </authorList>
    </citation>
    <scope>NUCLEOTIDE SEQUENCE [LARGE SCALE GENOMIC DNA]</scope>
    <source>
        <strain evidence="2">cv. CM334</strain>
    </source>
</reference>
<evidence type="ECO:0000313" key="1">
    <source>
        <dbReference type="EMBL" id="PHT67884.1"/>
    </source>
</evidence>